<dbReference type="CDD" id="cd12168">
    <property type="entry name" value="Mand_dh_like"/>
    <property type="match status" value="1"/>
</dbReference>
<dbReference type="GO" id="GO:0005829">
    <property type="term" value="C:cytosol"/>
    <property type="evidence" value="ECO:0007669"/>
    <property type="project" value="TreeGrafter"/>
</dbReference>
<keyword evidence="1 2" id="KW-0560">Oxidoreductase</keyword>
<dbReference type="PANTHER" id="PTHR10996:SF129">
    <property type="entry name" value="2-HYDROXYACID DEHYDROGENASE C1773.17C-RELATED"/>
    <property type="match status" value="1"/>
</dbReference>
<comment type="similarity">
    <text evidence="2">Belongs to the D-isomer specific 2-hydroxyacid dehydrogenase family.</text>
</comment>
<evidence type="ECO:0000256" key="1">
    <source>
        <dbReference type="ARBA" id="ARBA00023002"/>
    </source>
</evidence>
<comment type="caution">
    <text evidence="5">The sequence shown here is derived from an EMBL/GenBank/DDBJ whole genome shotgun (WGS) entry which is preliminary data.</text>
</comment>
<dbReference type="OrthoDB" id="298012at2759"/>
<name>A0A1Y2B5L8_9TREE</name>
<dbReference type="STRING" id="71784.A0A1Y2B5L8"/>
<proteinExistence type="inferred from homology"/>
<protein>
    <submittedName>
        <fullName evidence="5">Putative oxidoreductase</fullName>
    </submittedName>
</protein>
<feature type="domain" description="D-isomer specific 2-hydroxyacid dehydrogenase catalytic" evidence="3">
    <location>
        <begin position="77"/>
        <end position="337"/>
    </location>
</feature>
<dbReference type="InterPro" id="IPR006140">
    <property type="entry name" value="D-isomer_DH_NAD-bd"/>
</dbReference>
<dbReference type="AlphaFoldDB" id="A0A1Y2B5L8"/>
<dbReference type="EMBL" id="MCFC01000022">
    <property type="protein sequence ID" value="ORY30024.1"/>
    <property type="molecule type" value="Genomic_DNA"/>
</dbReference>
<evidence type="ECO:0000313" key="5">
    <source>
        <dbReference type="EMBL" id="ORY30024.1"/>
    </source>
</evidence>
<evidence type="ECO:0000256" key="2">
    <source>
        <dbReference type="RuleBase" id="RU003719"/>
    </source>
</evidence>
<dbReference type="Proteomes" id="UP000193986">
    <property type="component" value="Unassembled WGS sequence"/>
</dbReference>
<dbReference type="PANTHER" id="PTHR10996">
    <property type="entry name" value="2-HYDROXYACID DEHYDROGENASE-RELATED"/>
    <property type="match status" value="1"/>
</dbReference>
<dbReference type="InterPro" id="IPR036291">
    <property type="entry name" value="NAD(P)-bd_dom_sf"/>
</dbReference>
<accession>A0A1Y2B5L8</accession>
<evidence type="ECO:0000313" key="6">
    <source>
        <dbReference type="Proteomes" id="UP000193986"/>
    </source>
</evidence>
<dbReference type="SUPFAM" id="SSF51735">
    <property type="entry name" value="NAD(P)-binding Rossmann-fold domains"/>
    <property type="match status" value="1"/>
</dbReference>
<sequence length="349" mass="37453">MPVAVATTTSRPRVLLLGESSGDDKADKSIRAIADTYTVPRGNLEEVAGYIASAVKEHGPFIAFGATWALGEKFPARFDESLLSPLFPGCKLLVTPGAGYEKTDVNYLTLNGCVYANSPFAVGQRTADGALLLTLAAMRGLTPQDNSMRIGNFADPSVRTLSHRSANIAIIGMGNIGLQLAQSLTAIGAPTQNIRYYNRRERVGCGYEWASSLDEIWKWAQVIVLTCPLTEHTRHLISRDALEKMRDSVIIVNVGRGPCIDEQALVDALDSGKVMRAALDVFENEPQAHPKLLTNPNVTLSPHYAANPDGMAPGMNAEVLENIIQFIQTGKPQTPVNLAEVAAAATPSA</sequence>
<reference evidence="5 6" key="1">
    <citation type="submission" date="2016-07" db="EMBL/GenBank/DDBJ databases">
        <title>Pervasive Adenine N6-methylation of Active Genes in Fungi.</title>
        <authorList>
            <consortium name="DOE Joint Genome Institute"/>
            <person name="Mondo S.J."/>
            <person name="Dannebaum R.O."/>
            <person name="Kuo R.C."/>
            <person name="Labutti K."/>
            <person name="Haridas S."/>
            <person name="Kuo A."/>
            <person name="Salamov A."/>
            <person name="Ahrendt S.R."/>
            <person name="Lipzen A."/>
            <person name="Sullivan W."/>
            <person name="Andreopoulos W.B."/>
            <person name="Clum A."/>
            <person name="Lindquist E."/>
            <person name="Daum C."/>
            <person name="Ramamoorthy G.K."/>
            <person name="Gryganskyi A."/>
            <person name="Culley D."/>
            <person name="Magnuson J.K."/>
            <person name="James T.Y."/>
            <person name="O'Malley M.A."/>
            <person name="Stajich J.E."/>
            <person name="Spatafora J.W."/>
            <person name="Visel A."/>
            <person name="Grigoriev I.V."/>
        </authorList>
    </citation>
    <scope>NUCLEOTIDE SEQUENCE [LARGE SCALE GENOMIC DNA]</scope>
    <source>
        <strain evidence="5 6">68-887.2</strain>
    </source>
</reference>
<dbReference type="InParanoid" id="A0A1Y2B5L8"/>
<dbReference type="GO" id="GO:0051287">
    <property type="term" value="F:NAD binding"/>
    <property type="evidence" value="ECO:0007669"/>
    <property type="project" value="InterPro"/>
</dbReference>
<evidence type="ECO:0000259" key="3">
    <source>
        <dbReference type="Pfam" id="PF00389"/>
    </source>
</evidence>
<evidence type="ECO:0000259" key="4">
    <source>
        <dbReference type="Pfam" id="PF02826"/>
    </source>
</evidence>
<dbReference type="InterPro" id="IPR006139">
    <property type="entry name" value="D-isomer_2_OHA_DH_cat_dom"/>
</dbReference>
<dbReference type="SUPFAM" id="SSF52283">
    <property type="entry name" value="Formate/glycerate dehydrogenase catalytic domain-like"/>
    <property type="match status" value="1"/>
</dbReference>
<dbReference type="InterPro" id="IPR050223">
    <property type="entry name" value="D-isomer_2-hydroxyacid_DH"/>
</dbReference>
<gene>
    <name evidence="5" type="ORF">BCR39DRAFT_530698</name>
</gene>
<dbReference type="PRINTS" id="PR00411">
    <property type="entry name" value="PNDRDTASEI"/>
</dbReference>
<dbReference type="GO" id="GO:0030267">
    <property type="term" value="F:glyoxylate reductase (NADPH) activity"/>
    <property type="evidence" value="ECO:0007669"/>
    <property type="project" value="TreeGrafter"/>
</dbReference>
<keyword evidence="6" id="KW-1185">Reference proteome</keyword>
<dbReference type="Gene3D" id="3.40.50.720">
    <property type="entry name" value="NAD(P)-binding Rossmann-like Domain"/>
    <property type="match status" value="2"/>
</dbReference>
<dbReference type="Pfam" id="PF02826">
    <property type="entry name" value="2-Hacid_dh_C"/>
    <property type="match status" value="1"/>
</dbReference>
<dbReference type="GO" id="GO:0016618">
    <property type="term" value="F:hydroxypyruvate reductase [NAD(P)H] activity"/>
    <property type="evidence" value="ECO:0007669"/>
    <property type="project" value="TreeGrafter"/>
</dbReference>
<feature type="domain" description="D-isomer specific 2-hydroxyacid dehydrogenase NAD-binding" evidence="4">
    <location>
        <begin position="133"/>
        <end position="305"/>
    </location>
</feature>
<dbReference type="Pfam" id="PF00389">
    <property type="entry name" value="2-Hacid_dh"/>
    <property type="match status" value="1"/>
</dbReference>
<organism evidence="5 6">
    <name type="scientific">Naematelia encephala</name>
    <dbReference type="NCBI Taxonomy" id="71784"/>
    <lineage>
        <taxon>Eukaryota</taxon>
        <taxon>Fungi</taxon>
        <taxon>Dikarya</taxon>
        <taxon>Basidiomycota</taxon>
        <taxon>Agaricomycotina</taxon>
        <taxon>Tremellomycetes</taxon>
        <taxon>Tremellales</taxon>
        <taxon>Naemateliaceae</taxon>
        <taxon>Naematelia</taxon>
    </lineage>
</organism>